<dbReference type="AlphaFoldDB" id="A0A152A2T3"/>
<evidence type="ECO:0000256" key="5">
    <source>
        <dbReference type="PIRSR" id="PIRSR601382-1"/>
    </source>
</evidence>
<gene>
    <name evidence="10" type="ORF">DLAC_02525</name>
</gene>
<dbReference type="EMBL" id="LODT01000013">
    <property type="protein sequence ID" value="KYR00514.1"/>
    <property type="molecule type" value="Genomic_DNA"/>
</dbReference>
<dbReference type="STRING" id="361077.A0A152A2T3"/>
<evidence type="ECO:0000256" key="9">
    <source>
        <dbReference type="SAM" id="SignalP"/>
    </source>
</evidence>
<dbReference type="OMA" id="EEFWRMF"/>
<evidence type="ECO:0000313" key="11">
    <source>
        <dbReference type="Proteomes" id="UP000076078"/>
    </source>
</evidence>
<feature type="active site" evidence="5">
    <location>
        <position position="258"/>
    </location>
</feature>
<organism evidence="10 11">
    <name type="scientific">Tieghemostelium lacteum</name>
    <name type="common">Slime mold</name>
    <name type="synonym">Dictyostelium lacteum</name>
    <dbReference type="NCBI Taxonomy" id="361077"/>
    <lineage>
        <taxon>Eukaryota</taxon>
        <taxon>Amoebozoa</taxon>
        <taxon>Evosea</taxon>
        <taxon>Eumycetozoa</taxon>
        <taxon>Dictyostelia</taxon>
        <taxon>Dictyosteliales</taxon>
        <taxon>Raperosteliaceae</taxon>
        <taxon>Tieghemostelium</taxon>
    </lineage>
</organism>
<dbReference type="GO" id="GO:0005975">
    <property type="term" value="P:carbohydrate metabolic process"/>
    <property type="evidence" value="ECO:0007669"/>
    <property type="project" value="InterPro"/>
</dbReference>
<feature type="active site" description="Proton donor" evidence="5">
    <location>
        <position position="351"/>
    </location>
</feature>
<sequence length="600" mass="69069">MNNYYYLLIIVCVLFSFFDSLECKLSSFYTPTEELKVKLREDVKDMFYHGYNNYMKYSFPMDELKPITCTGSNTFGQYALTFIDSLDTLAVLGNFTEFEKGVNWVIENIKFDNDMTVSVFETNIRVLGGLLSSHLLAEKYLGADKYKGGLLPLATDLGERLLVAFHTPTGIPYGTVNLLKGVPKGETTITCTAAGGTFSLEFGILSKLTGRMEFENAARRAVRAIWKFRSELDLVGNHIDIATGEWTIKESGIGTGIDSFFEYLLKSAVFFDDEEYMDIFLQCYKAINTHIKKDNWYVEVNIQKASIVWPVYNSLQSYWPGLQTLLGDYGDGLNTAKVFHVVWRRYGFLPEGYNLISGNVQIGQKGYPLRPELAESLYYLYQANRDPLFIKMGKDLVYSLNNITRVKCGHAGIQDVEKHSLDDKMESFFLSETCKYLYLLFDTDDNTENTNPQININSNSNNNQRVLLRDVIFNTEGHIFEMDKKFYTKSDQYRKYKKIQLKNKQNYELQQQKREQEENSEENNNSENKDTTPLEGPTTLNEHTSILINSSKEIVNFQFKCEPLSYLRRISSGTFQFLSGLKEDEWYEDKKVIDALQMSD</sequence>
<evidence type="ECO:0000256" key="2">
    <source>
        <dbReference type="ARBA" id="ARBA00007658"/>
    </source>
</evidence>
<evidence type="ECO:0000256" key="4">
    <source>
        <dbReference type="ARBA" id="ARBA00023180"/>
    </source>
</evidence>
<dbReference type="Gene3D" id="1.50.10.10">
    <property type="match status" value="1"/>
</dbReference>
<protein>
    <recommendedName>
        <fullName evidence="7">alpha-1,2-Mannosidase</fullName>
        <ecNumber evidence="7">3.2.1.-</ecNumber>
    </recommendedName>
</protein>
<dbReference type="Pfam" id="PF01532">
    <property type="entry name" value="Glyco_hydro_47"/>
    <property type="match status" value="1"/>
</dbReference>
<dbReference type="EC" id="3.2.1.-" evidence="7"/>
<dbReference type="Proteomes" id="UP000076078">
    <property type="component" value="Unassembled WGS sequence"/>
</dbReference>
<evidence type="ECO:0000256" key="6">
    <source>
        <dbReference type="PIRSR" id="PIRSR601382-2"/>
    </source>
</evidence>
<name>A0A152A2T3_TIELA</name>
<keyword evidence="11" id="KW-1185">Reference proteome</keyword>
<dbReference type="PANTHER" id="PTHR45679">
    <property type="entry name" value="ER DEGRADATION-ENHANCING ALPHA-MANNOSIDASE-LIKE PROTEIN 2"/>
    <property type="match status" value="1"/>
</dbReference>
<feature type="chain" id="PRO_5007593474" description="alpha-1,2-Mannosidase" evidence="9">
    <location>
        <begin position="24"/>
        <end position="600"/>
    </location>
</feature>
<proteinExistence type="inferred from homology"/>
<dbReference type="InterPro" id="IPR044674">
    <property type="entry name" value="EDEM1/2/3"/>
</dbReference>
<dbReference type="InterPro" id="IPR036026">
    <property type="entry name" value="Seven-hairpin_glycosidases"/>
</dbReference>
<dbReference type="InParanoid" id="A0A152A2T3"/>
<feature type="signal peptide" evidence="9">
    <location>
        <begin position="1"/>
        <end position="23"/>
    </location>
</feature>
<reference evidence="10 11" key="1">
    <citation type="submission" date="2015-12" db="EMBL/GenBank/DDBJ databases">
        <title>Dictyostelia acquired genes for synthesis and detection of signals that induce cell-type specialization by lateral gene transfer from prokaryotes.</title>
        <authorList>
            <person name="Gloeckner G."/>
            <person name="Schaap P."/>
        </authorList>
    </citation>
    <scope>NUCLEOTIDE SEQUENCE [LARGE SCALE GENOMIC DNA]</scope>
    <source>
        <strain evidence="10 11">TK</strain>
    </source>
</reference>
<comment type="similarity">
    <text evidence="2 7">Belongs to the glycosyl hydrolase 47 family.</text>
</comment>
<dbReference type="FunCoup" id="A0A152A2T3">
    <property type="interactions" value="479"/>
</dbReference>
<dbReference type="GO" id="GO:0016020">
    <property type="term" value="C:membrane"/>
    <property type="evidence" value="ECO:0007669"/>
    <property type="project" value="InterPro"/>
</dbReference>
<dbReference type="PRINTS" id="PR00747">
    <property type="entry name" value="GLYHDRLASE47"/>
</dbReference>
<evidence type="ECO:0000256" key="7">
    <source>
        <dbReference type="RuleBase" id="RU361193"/>
    </source>
</evidence>
<keyword evidence="6" id="KW-0479">Metal-binding</keyword>
<dbReference type="InterPro" id="IPR001382">
    <property type="entry name" value="Glyco_hydro_47"/>
</dbReference>
<dbReference type="GO" id="GO:1904380">
    <property type="term" value="P:endoplasmic reticulum mannose trimming"/>
    <property type="evidence" value="ECO:0007669"/>
    <property type="project" value="InterPro"/>
</dbReference>
<accession>A0A152A2T3</accession>
<dbReference type="InterPro" id="IPR012341">
    <property type="entry name" value="6hp_glycosidase-like_sf"/>
</dbReference>
<keyword evidence="4" id="KW-0325">Glycoprotein</keyword>
<keyword evidence="6" id="KW-0106">Calcium</keyword>
<evidence type="ECO:0000256" key="3">
    <source>
        <dbReference type="ARBA" id="ARBA00022824"/>
    </source>
</evidence>
<keyword evidence="7 10" id="KW-0378">Hydrolase</keyword>
<dbReference type="GO" id="GO:0044322">
    <property type="term" value="C:endoplasmic reticulum quality control compartment"/>
    <property type="evidence" value="ECO:0007669"/>
    <property type="project" value="GOC"/>
</dbReference>
<comment type="subcellular location">
    <subcellularLocation>
        <location evidence="1">Endoplasmic reticulum</location>
    </subcellularLocation>
</comment>
<dbReference type="SUPFAM" id="SSF48225">
    <property type="entry name" value="Seven-hairpin glycosidases"/>
    <property type="match status" value="1"/>
</dbReference>
<comment type="caution">
    <text evidence="10">The sequence shown here is derived from an EMBL/GenBank/DDBJ whole genome shotgun (WGS) entry which is preliminary data.</text>
</comment>
<feature type="region of interest" description="Disordered" evidence="8">
    <location>
        <begin position="505"/>
        <end position="539"/>
    </location>
</feature>
<keyword evidence="7" id="KW-0326">Glycosidase</keyword>
<feature type="binding site" evidence="6">
    <location>
        <position position="475"/>
    </location>
    <ligand>
        <name>Ca(2+)</name>
        <dbReference type="ChEBI" id="CHEBI:29108"/>
    </ligand>
</feature>
<dbReference type="PANTHER" id="PTHR45679:SF6">
    <property type="entry name" value="ER DEGRADATION-ENHANCING ALPHA-MANNOSIDASE-LIKE PROTEIN 2"/>
    <property type="match status" value="1"/>
</dbReference>
<dbReference type="OrthoDB" id="8118055at2759"/>
<dbReference type="GO" id="GO:0004571">
    <property type="term" value="F:mannosyl-oligosaccharide 1,2-alpha-mannosidase activity"/>
    <property type="evidence" value="ECO:0007669"/>
    <property type="project" value="InterPro"/>
</dbReference>
<evidence type="ECO:0000256" key="8">
    <source>
        <dbReference type="SAM" id="MobiDB-lite"/>
    </source>
</evidence>
<feature type="active site" evidence="5">
    <location>
        <position position="372"/>
    </location>
</feature>
<comment type="cofactor">
    <cofactor evidence="6">
        <name>Ca(2+)</name>
        <dbReference type="ChEBI" id="CHEBI:29108"/>
    </cofactor>
</comment>
<keyword evidence="3" id="KW-0256">Endoplasmic reticulum</keyword>
<feature type="active site" description="Proton donor" evidence="5">
    <location>
        <position position="121"/>
    </location>
</feature>
<evidence type="ECO:0000313" key="10">
    <source>
        <dbReference type="EMBL" id="KYR00514.1"/>
    </source>
</evidence>
<keyword evidence="9" id="KW-0732">Signal</keyword>
<dbReference type="GO" id="GO:0005509">
    <property type="term" value="F:calcium ion binding"/>
    <property type="evidence" value="ECO:0007669"/>
    <property type="project" value="InterPro"/>
</dbReference>
<evidence type="ECO:0000256" key="1">
    <source>
        <dbReference type="ARBA" id="ARBA00004240"/>
    </source>
</evidence>